<feature type="active site" description="Acyl-thioester intermediate" evidence="2">
    <location>
        <position position="196"/>
    </location>
</feature>
<dbReference type="Proteomes" id="UP000614490">
    <property type="component" value="Unassembled WGS sequence"/>
</dbReference>
<reference evidence="5 6" key="1">
    <citation type="journal article" date="2005" name="Int. J. Syst. Evol. Microbiol.">
        <title>Halobacillus yeomjeoni sp. nov., isolated from a marine solar saltern in Korea.</title>
        <authorList>
            <person name="Yoon J.H."/>
            <person name="Kang S.J."/>
            <person name="Lee C.H."/>
            <person name="Oh H.W."/>
            <person name="Oh T.K."/>
        </authorList>
    </citation>
    <scope>NUCLEOTIDE SEQUENCE [LARGE SCALE GENOMIC DNA]</scope>
    <source>
        <strain evidence="5 6">KCTC 3957</strain>
    </source>
</reference>
<dbReference type="InterPro" id="IPR005754">
    <property type="entry name" value="Sortase"/>
</dbReference>
<evidence type="ECO:0000313" key="6">
    <source>
        <dbReference type="Proteomes" id="UP000614490"/>
    </source>
</evidence>
<name>A0A931MVP6_9BACI</name>
<evidence type="ECO:0000313" key="5">
    <source>
        <dbReference type="EMBL" id="MBH0230850.1"/>
    </source>
</evidence>
<dbReference type="InterPro" id="IPR023365">
    <property type="entry name" value="Sortase_dom-sf"/>
</dbReference>
<feature type="compositionally biased region" description="Basic and acidic residues" evidence="3">
    <location>
        <begin position="33"/>
        <end position="59"/>
    </location>
</feature>
<evidence type="ECO:0000256" key="2">
    <source>
        <dbReference type="PIRSR" id="PIRSR605754-1"/>
    </source>
</evidence>
<dbReference type="AlphaFoldDB" id="A0A931MVP6"/>
<keyword evidence="4" id="KW-0732">Signal</keyword>
<keyword evidence="6" id="KW-1185">Reference proteome</keyword>
<comment type="caution">
    <text evidence="5">The sequence shown here is derived from an EMBL/GenBank/DDBJ whole genome shotgun (WGS) entry which is preliminary data.</text>
</comment>
<dbReference type="SUPFAM" id="SSF63817">
    <property type="entry name" value="Sortase"/>
    <property type="match status" value="1"/>
</dbReference>
<feature type="chain" id="PRO_5037526853" evidence="4">
    <location>
        <begin position="30"/>
        <end position="220"/>
    </location>
</feature>
<sequence>MKRYHLYVQFLVIGLLSLLVACGGTQSQATESSKQDAVTEQHEPSEEAKEESGLQKKEQGTYADPIIKDEDVSVSPKRLQIPAIDVDATIEKVGLLDNGQMGVPEKVENVGWYEPGAKPGARGSSVIAGHADSKTGPAVFYDLQKLKKGDEIVVTSESGESLTFIVTGRDVFPQYEAPVEKIFGYTARRSLKLITCTGEFIRSKGGHQDRLVVYTELKES</sequence>
<organism evidence="5 6">
    <name type="scientific">Halobacillus yeomjeoni</name>
    <dbReference type="NCBI Taxonomy" id="311194"/>
    <lineage>
        <taxon>Bacteria</taxon>
        <taxon>Bacillati</taxon>
        <taxon>Bacillota</taxon>
        <taxon>Bacilli</taxon>
        <taxon>Bacillales</taxon>
        <taxon>Bacillaceae</taxon>
        <taxon>Halobacillus</taxon>
    </lineage>
</organism>
<accession>A0A931MVP6</accession>
<dbReference type="GO" id="GO:0016787">
    <property type="term" value="F:hydrolase activity"/>
    <property type="evidence" value="ECO:0007669"/>
    <property type="project" value="UniProtKB-KW"/>
</dbReference>
<evidence type="ECO:0000256" key="3">
    <source>
        <dbReference type="SAM" id="MobiDB-lite"/>
    </source>
</evidence>
<dbReference type="PROSITE" id="PS51257">
    <property type="entry name" value="PROKAR_LIPOPROTEIN"/>
    <property type="match status" value="1"/>
</dbReference>
<dbReference type="Pfam" id="PF04203">
    <property type="entry name" value="Sortase"/>
    <property type="match status" value="1"/>
</dbReference>
<dbReference type="Gene3D" id="2.40.260.10">
    <property type="entry name" value="Sortase"/>
    <property type="match status" value="1"/>
</dbReference>
<proteinExistence type="predicted"/>
<evidence type="ECO:0000256" key="4">
    <source>
        <dbReference type="SAM" id="SignalP"/>
    </source>
</evidence>
<dbReference type="RefSeq" id="WP_197317457.1">
    <property type="nucleotide sequence ID" value="NZ_JADZSC010000002.1"/>
</dbReference>
<dbReference type="InterPro" id="IPR042001">
    <property type="entry name" value="Sortase_F"/>
</dbReference>
<gene>
    <name evidence="5" type="ORF">H0267_11540</name>
</gene>
<protein>
    <submittedName>
        <fullName evidence="5">Class F sortase</fullName>
    </submittedName>
</protein>
<evidence type="ECO:0000256" key="1">
    <source>
        <dbReference type="ARBA" id="ARBA00022801"/>
    </source>
</evidence>
<dbReference type="CDD" id="cd05829">
    <property type="entry name" value="Sortase_F"/>
    <property type="match status" value="1"/>
</dbReference>
<keyword evidence="1" id="KW-0378">Hydrolase</keyword>
<feature type="active site" description="Proton donor/acceptor" evidence="2">
    <location>
        <position position="130"/>
    </location>
</feature>
<dbReference type="EMBL" id="JADZSC010000002">
    <property type="protein sequence ID" value="MBH0230850.1"/>
    <property type="molecule type" value="Genomic_DNA"/>
</dbReference>
<feature type="region of interest" description="Disordered" evidence="3">
    <location>
        <begin position="29"/>
        <end position="67"/>
    </location>
</feature>
<feature type="signal peptide" evidence="4">
    <location>
        <begin position="1"/>
        <end position="29"/>
    </location>
</feature>